<sequence length="68" mass="7720">MGVYFVTYFVATFNNKIKSQLYCANIDDDEDVLMINVFNNSCNALDLLKGKGIPQHVIILVSLYVLFL</sequence>
<reference evidence="1" key="1">
    <citation type="journal article" date="2016" name="PLoS ONE">
        <title>Genome of Cnaphalocrocis medinalis Granulovirus, the First Crambidae-Infecting Betabaculovirus Isolated from Rice Leaffolder to Sequenced.</title>
        <authorList>
            <person name="Han G."/>
            <person name="Xu J."/>
            <person name="Liu Q."/>
            <person name="Li C."/>
            <person name="Xu H."/>
            <person name="Lu Z."/>
        </authorList>
    </citation>
    <scope>NUCLEOTIDE SEQUENCE</scope>
</reference>
<proteinExistence type="predicted"/>
<organism evidence="1">
    <name type="scientific">Cnaphalocrocis medinalis granulovirus</name>
    <dbReference type="NCBI Taxonomy" id="1750712"/>
    <lineage>
        <taxon>Viruses</taxon>
        <taxon>Viruses incertae sedis</taxon>
        <taxon>Naldaviricetes</taxon>
        <taxon>Lefavirales</taxon>
        <taxon>Baculoviridae</taxon>
        <taxon>Betabaculovirus</taxon>
        <taxon>Betabaculovirus cnamedinalis</taxon>
    </lineage>
</organism>
<dbReference type="EMBL" id="KP658210">
    <property type="protein sequence ID" value="ALN42035.1"/>
    <property type="molecule type" value="Genomic_DNA"/>
</dbReference>
<evidence type="ECO:0000313" key="1">
    <source>
        <dbReference type="EMBL" id="ALN42035.1"/>
    </source>
</evidence>
<protein>
    <submittedName>
        <fullName evidence="1">ORF102</fullName>
    </submittedName>
</protein>
<accession>A0A0X9FQ85</accession>
<name>A0A0X9FQ85_9BBAC</name>